<dbReference type="Pfam" id="PF10536">
    <property type="entry name" value="PMD"/>
    <property type="match status" value="2"/>
</dbReference>
<organism evidence="3 4">
    <name type="scientific">Gossypium klotzschianum</name>
    <dbReference type="NCBI Taxonomy" id="34286"/>
    <lineage>
        <taxon>Eukaryota</taxon>
        <taxon>Viridiplantae</taxon>
        <taxon>Streptophyta</taxon>
        <taxon>Embryophyta</taxon>
        <taxon>Tracheophyta</taxon>
        <taxon>Spermatophyta</taxon>
        <taxon>Magnoliopsida</taxon>
        <taxon>eudicotyledons</taxon>
        <taxon>Gunneridae</taxon>
        <taxon>Pentapetalae</taxon>
        <taxon>rosids</taxon>
        <taxon>malvids</taxon>
        <taxon>Malvales</taxon>
        <taxon>Malvaceae</taxon>
        <taxon>Malvoideae</taxon>
        <taxon>Gossypium</taxon>
    </lineage>
</organism>
<dbReference type="PANTHER" id="PTHR46033:SF8">
    <property type="entry name" value="PROTEIN MAINTENANCE OF MERISTEMS-LIKE"/>
    <property type="match status" value="1"/>
</dbReference>
<protein>
    <recommendedName>
        <fullName evidence="2">Aminotransferase-like plant mobile domain-containing protein</fullName>
    </recommendedName>
</protein>
<reference evidence="3 4" key="1">
    <citation type="journal article" date="2019" name="Genome Biol. Evol.">
        <title>Insights into the evolution of the New World diploid cottons (Gossypium, subgenus Houzingenia) based on genome sequencing.</title>
        <authorList>
            <person name="Grover C.E."/>
            <person name="Arick M.A. 2nd"/>
            <person name="Thrash A."/>
            <person name="Conover J.L."/>
            <person name="Sanders W.S."/>
            <person name="Peterson D.G."/>
            <person name="Frelichowski J.E."/>
            <person name="Scheffler J.A."/>
            <person name="Scheffler B.E."/>
            <person name="Wendel J.F."/>
        </authorList>
    </citation>
    <scope>NUCLEOTIDE SEQUENCE [LARGE SCALE GENOMIC DNA]</scope>
    <source>
        <strain evidence="3">57</strain>
        <tissue evidence="3">Leaf</tissue>
    </source>
</reference>
<feature type="non-terminal residue" evidence="3">
    <location>
        <position position="293"/>
    </location>
</feature>
<dbReference type="InterPro" id="IPR044824">
    <property type="entry name" value="MAIN-like"/>
</dbReference>
<evidence type="ECO:0000313" key="4">
    <source>
        <dbReference type="Proteomes" id="UP000593573"/>
    </source>
</evidence>
<feature type="compositionally biased region" description="Polar residues" evidence="1">
    <location>
        <begin position="261"/>
        <end position="276"/>
    </location>
</feature>
<evidence type="ECO:0000313" key="3">
    <source>
        <dbReference type="EMBL" id="MBA0664025.1"/>
    </source>
</evidence>
<dbReference type="EMBL" id="JABFAB010000011">
    <property type="protein sequence ID" value="MBA0664025.1"/>
    <property type="molecule type" value="Genomic_DNA"/>
</dbReference>
<dbReference type="GO" id="GO:0010073">
    <property type="term" value="P:meristem maintenance"/>
    <property type="evidence" value="ECO:0007669"/>
    <property type="project" value="InterPro"/>
</dbReference>
<evidence type="ECO:0000259" key="2">
    <source>
        <dbReference type="Pfam" id="PF10536"/>
    </source>
</evidence>
<sequence>ALVERWRLETQTFHLSCGECTITLEDVHLQLGLPWTGWIEMVWLRNNFAELAKDSTKERIERYTRAYILQIIEGILMQDKSQNLVHLRWLLKLVNFRGAGELSWGSAVLATLYREMCRAIKPKKIKIGGSFYYYNHEFGEEAKRRHPHTNRPRRLPSNSRGGKAGPSSSPTQEPTSTTLIVGHLSSMWYTLGPSHFPMIVTFMMMYRSSMYEAPAESTFVILSTYGTPHSYAHQQTPLISLFYQGGSSFQPLIYRLKDTRMQGSTSTKGKPRQTQPCPEAKPRMNLMRNHQPP</sequence>
<accession>A0A7J8VMJ4</accession>
<feature type="region of interest" description="Disordered" evidence="1">
    <location>
        <begin position="261"/>
        <end position="293"/>
    </location>
</feature>
<proteinExistence type="predicted"/>
<dbReference type="OrthoDB" id="1936739at2759"/>
<feature type="compositionally biased region" description="Low complexity" evidence="1">
    <location>
        <begin position="166"/>
        <end position="176"/>
    </location>
</feature>
<dbReference type="AlphaFoldDB" id="A0A7J8VMJ4"/>
<feature type="region of interest" description="Disordered" evidence="1">
    <location>
        <begin position="143"/>
        <end position="176"/>
    </location>
</feature>
<comment type="caution">
    <text evidence="3">The sequence shown here is derived from an EMBL/GenBank/DDBJ whole genome shotgun (WGS) entry which is preliminary data.</text>
</comment>
<name>A0A7J8VMJ4_9ROSI</name>
<evidence type="ECO:0000256" key="1">
    <source>
        <dbReference type="SAM" id="MobiDB-lite"/>
    </source>
</evidence>
<dbReference type="PANTHER" id="PTHR46033">
    <property type="entry name" value="PROTEIN MAIN-LIKE 2"/>
    <property type="match status" value="1"/>
</dbReference>
<keyword evidence="4" id="KW-1185">Reference proteome</keyword>
<dbReference type="Proteomes" id="UP000593573">
    <property type="component" value="Unassembled WGS sequence"/>
</dbReference>
<feature type="domain" description="Aminotransferase-like plant mobile" evidence="2">
    <location>
        <begin position="41"/>
        <end position="132"/>
    </location>
</feature>
<feature type="domain" description="Aminotransferase-like plant mobile" evidence="2">
    <location>
        <begin position="1"/>
        <end position="37"/>
    </location>
</feature>
<dbReference type="InterPro" id="IPR019557">
    <property type="entry name" value="AminoTfrase-like_pln_mobile"/>
</dbReference>
<gene>
    <name evidence="3" type="ORF">Goklo_004101</name>
</gene>
<feature type="compositionally biased region" description="Basic residues" evidence="1">
    <location>
        <begin position="144"/>
        <end position="154"/>
    </location>
</feature>